<comment type="caution">
    <text evidence="1">The sequence shown here is derived from an EMBL/GenBank/DDBJ whole genome shotgun (WGS) entry which is preliminary data.</text>
</comment>
<proteinExistence type="predicted"/>
<feature type="non-terminal residue" evidence="1">
    <location>
        <position position="1"/>
    </location>
</feature>
<evidence type="ECO:0000313" key="1">
    <source>
        <dbReference type="EMBL" id="GAG25393.1"/>
    </source>
</evidence>
<reference evidence="1" key="1">
    <citation type="journal article" date="2014" name="Front. Microbiol.">
        <title>High frequency of phylogenetically diverse reductive dehalogenase-homologous genes in deep subseafloor sedimentary metagenomes.</title>
        <authorList>
            <person name="Kawai M."/>
            <person name="Futagami T."/>
            <person name="Toyoda A."/>
            <person name="Takaki Y."/>
            <person name="Nishi S."/>
            <person name="Hori S."/>
            <person name="Arai W."/>
            <person name="Tsubouchi T."/>
            <person name="Morono Y."/>
            <person name="Uchiyama I."/>
            <person name="Ito T."/>
            <person name="Fujiyama A."/>
            <person name="Inagaki F."/>
            <person name="Takami H."/>
        </authorList>
    </citation>
    <scope>NUCLEOTIDE SEQUENCE</scope>
    <source>
        <strain evidence="1">Expedition CK06-06</strain>
    </source>
</reference>
<dbReference type="AlphaFoldDB" id="X0WLK5"/>
<protein>
    <submittedName>
        <fullName evidence="1">Uncharacterized protein</fullName>
    </submittedName>
</protein>
<name>X0WLK5_9ZZZZ</name>
<dbReference type="EMBL" id="BARS01033389">
    <property type="protein sequence ID" value="GAG25393.1"/>
    <property type="molecule type" value="Genomic_DNA"/>
</dbReference>
<accession>X0WLK5</accession>
<organism evidence="1">
    <name type="scientific">marine sediment metagenome</name>
    <dbReference type="NCBI Taxonomy" id="412755"/>
    <lineage>
        <taxon>unclassified sequences</taxon>
        <taxon>metagenomes</taxon>
        <taxon>ecological metagenomes</taxon>
    </lineage>
</organism>
<sequence length="103" mass="11562">RNEDLALLSLIFTTRTQNIPPFDIQLIVPDEVSLGGEGAPGIMQRLSFLGGMRYLSSLPEYNSESIPTGNVFYDWLTMKTRQIESKGIPIAEDELLNTMLWEG</sequence>
<gene>
    <name evidence="1" type="ORF">S01H1_51716</name>
</gene>